<dbReference type="AlphaFoldDB" id="A0A6M1T0S4"/>
<evidence type="ECO:0000313" key="2">
    <source>
        <dbReference type="Proteomes" id="UP000473278"/>
    </source>
</evidence>
<protein>
    <recommendedName>
        <fullName evidence="3">Archaeal Type IV pilin N-terminal domain-containing protein</fullName>
    </recommendedName>
</protein>
<evidence type="ECO:0000313" key="1">
    <source>
        <dbReference type="EMBL" id="NGP76367.1"/>
    </source>
</evidence>
<sequence length="121" mass="12880">MGQQQLLLIILVTILVGIATVVAINVFTEAQEQSNQEAVILDMTSAVPDARAYFRKPTMLGGGGNSFANIGMDDLVLNASNENATYAISEPSQNSFKLTGTPTSGGDPIVLVVYEDSITWE</sequence>
<accession>A0A6M1T0S4</accession>
<dbReference type="EMBL" id="JAALLT010000002">
    <property type="protein sequence ID" value="NGP76367.1"/>
    <property type="molecule type" value="Genomic_DNA"/>
</dbReference>
<keyword evidence="2" id="KW-1185">Reference proteome</keyword>
<dbReference type="Proteomes" id="UP000473278">
    <property type="component" value="Unassembled WGS sequence"/>
</dbReference>
<evidence type="ECO:0008006" key="3">
    <source>
        <dbReference type="Google" id="ProtNLM"/>
    </source>
</evidence>
<gene>
    <name evidence="1" type="ORF">G3570_06975</name>
</gene>
<dbReference type="RefSeq" id="WP_165140652.1">
    <property type="nucleotide sequence ID" value="NZ_JAALLT010000002.1"/>
</dbReference>
<comment type="caution">
    <text evidence="1">The sequence shown here is derived from an EMBL/GenBank/DDBJ whole genome shotgun (WGS) entry which is preliminary data.</text>
</comment>
<proteinExistence type="predicted"/>
<reference evidence="1 2" key="1">
    <citation type="submission" date="2020-02" db="EMBL/GenBank/DDBJ databases">
        <title>Balneolaceae bacterium YR4-1, complete genome.</title>
        <authorList>
            <person name="Li Y."/>
            <person name="Wu S."/>
        </authorList>
    </citation>
    <scope>NUCLEOTIDE SEQUENCE [LARGE SCALE GENOMIC DNA]</scope>
    <source>
        <strain evidence="1 2">YR4-1</strain>
    </source>
</reference>
<name>A0A6M1T0S4_9BACT</name>
<organism evidence="1 2">
    <name type="scientific">Halalkalibaculum roseum</name>
    <dbReference type="NCBI Taxonomy" id="2709311"/>
    <lineage>
        <taxon>Bacteria</taxon>
        <taxon>Pseudomonadati</taxon>
        <taxon>Balneolota</taxon>
        <taxon>Balneolia</taxon>
        <taxon>Balneolales</taxon>
        <taxon>Balneolaceae</taxon>
        <taxon>Halalkalibaculum</taxon>
    </lineage>
</organism>